<dbReference type="InterPro" id="IPR045851">
    <property type="entry name" value="AMP-bd_C_sf"/>
</dbReference>
<evidence type="ECO:0000256" key="1">
    <source>
        <dbReference type="ARBA" id="ARBA00006432"/>
    </source>
</evidence>
<keyword evidence="2" id="KW-0436">Ligase</keyword>
<feature type="domain" description="AMP-dependent synthetase/ligase" evidence="5">
    <location>
        <begin position="20"/>
        <end position="382"/>
    </location>
</feature>
<evidence type="ECO:0000313" key="7">
    <source>
        <dbReference type="EMBL" id="MBL4951791.1"/>
    </source>
</evidence>
<evidence type="ECO:0000256" key="4">
    <source>
        <dbReference type="ARBA" id="ARBA00022840"/>
    </source>
</evidence>
<dbReference type="PANTHER" id="PTHR43605:SF10">
    <property type="entry name" value="ACYL-COA SYNTHETASE MEDIUM CHAIN FAMILY MEMBER 3"/>
    <property type="match status" value="1"/>
</dbReference>
<dbReference type="SUPFAM" id="SSF56801">
    <property type="entry name" value="Acetyl-CoA synthetase-like"/>
    <property type="match status" value="1"/>
</dbReference>
<reference evidence="7 8" key="1">
    <citation type="submission" date="2021-01" db="EMBL/GenBank/DDBJ databases">
        <title>Genome public.</title>
        <authorList>
            <person name="Liu C."/>
            <person name="Sun Q."/>
        </authorList>
    </citation>
    <scope>NUCLEOTIDE SEQUENCE [LARGE SCALE GENOMIC DNA]</scope>
    <source>
        <strain evidence="7 8">YIM B02564</strain>
    </source>
</reference>
<sequence length="519" mass="57982">MNLDSLIAPEHFNVASEITKHTSDKVALRWEDESGESRTITYDALNRRANQLANGFTSLGLKKGDKLIVMTTRLIETYVIYLASLKAGLVISPASELLRAKDLVYRLNHSEAKAVICYAPFVKEFEKIQEETPFLKYQIAFGGEVPNWLSMAELTDGQPETFPDADTLREDSAFLAYTSGTTGQPKGVVHTHGWGYAHIRIAAQYWLNIGENDLVWATAAPGWQKWVWSPFLSILGSGATGFVYHGRFQPHKFLQLLQDQKINVLCCTPTEYRMMAKYDDLGTFDLSKLHTAVSAGEALNREVIDIFKKECGILIRDGYGQTESTLLIANVNKDESKLGSMGQPLLPEFVEIVDENGQPAPLKQVGTIAIRSDFPALFKHYYKNPEATAAAHCGDYFLTGDRAYKDEENYFWYQGRKDDVIISSGYTIGPVEVEDALMKHKSIKECAVVAAPDPIRGNIVKACVVLKDGISGTPELTKELQSFVKNLTAPYKYPRQIEYMDALPKTESGKIRRVVLRGK</sequence>
<comment type="similarity">
    <text evidence="1">Belongs to the ATP-dependent AMP-binding enzyme family.</text>
</comment>
<dbReference type="InterPro" id="IPR025110">
    <property type="entry name" value="AMP-bd_C"/>
</dbReference>
<accession>A0ABS1TNF2</accession>
<dbReference type="InterPro" id="IPR020845">
    <property type="entry name" value="AMP-binding_CS"/>
</dbReference>
<dbReference type="Proteomes" id="UP000623967">
    <property type="component" value="Unassembled WGS sequence"/>
</dbReference>
<name>A0ABS1TNF2_9BACI</name>
<organism evidence="7 8">
    <name type="scientific">Neobacillus paridis</name>
    <dbReference type="NCBI Taxonomy" id="2803862"/>
    <lineage>
        <taxon>Bacteria</taxon>
        <taxon>Bacillati</taxon>
        <taxon>Bacillota</taxon>
        <taxon>Bacilli</taxon>
        <taxon>Bacillales</taxon>
        <taxon>Bacillaceae</taxon>
        <taxon>Neobacillus</taxon>
    </lineage>
</organism>
<dbReference type="Gene3D" id="3.40.50.12780">
    <property type="entry name" value="N-terminal domain of ligase-like"/>
    <property type="match status" value="1"/>
</dbReference>
<evidence type="ECO:0000313" key="8">
    <source>
        <dbReference type="Proteomes" id="UP000623967"/>
    </source>
</evidence>
<dbReference type="Pfam" id="PF00501">
    <property type="entry name" value="AMP-binding"/>
    <property type="match status" value="1"/>
</dbReference>
<keyword evidence="8" id="KW-1185">Reference proteome</keyword>
<keyword evidence="3" id="KW-0547">Nucleotide-binding</keyword>
<evidence type="ECO:0000259" key="6">
    <source>
        <dbReference type="Pfam" id="PF13193"/>
    </source>
</evidence>
<feature type="domain" description="AMP-binding enzyme C-terminal" evidence="6">
    <location>
        <begin position="432"/>
        <end position="510"/>
    </location>
</feature>
<protein>
    <submittedName>
        <fullName evidence="7">AMP-binding protein</fullName>
    </submittedName>
</protein>
<proteinExistence type="inferred from homology"/>
<dbReference type="EMBL" id="JAESWB010000088">
    <property type="protein sequence ID" value="MBL4951791.1"/>
    <property type="molecule type" value="Genomic_DNA"/>
</dbReference>
<dbReference type="Gene3D" id="3.30.300.30">
    <property type="match status" value="1"/>
</dbReference>
<dbReference type="RefSeq" id="WP_202653078.1">
    <property type="nucleotide sequence ID" value="NZ_JAESWB010000088.1"/>
</dbReference>
<evidence type="ECO:0000256" key="2">
    <source>
        <dbReference type="ARBA" id="ARBA00022598"/>
    </source>
</evidence>
<dbReference type="InterPro" id="IPR042099">
    <property type="entry name" value="ANL_N_sf"/>
</dbReference>
<dbReference type="PANTHER" id="PTHR43605">
    <property type="entry name" value="ACYL-COENZYME A SYNTHETASE"/>
    <property type="match status" value="1"/>
</dbReference>
<evidence type="ECO:0000256" key="3">
    <source>
        <dbReference type="ARBA" id="ARBA00022741"/>
    </source>
</evidence>
<dbReference type="Pfam" id="PF13193">
    <property type="entry name" value="AMP-binding_C"/>
    <property type="match status" value="1"/>
</dbReference>
<dbReference type="PROSITE" id="PS00455">
    <property type="entry name" value="AMP_BINDING"/>
    <property type="match status" value="1"/>
</dbReference>
<keyword evidence="4" id="KW-0067">ATP-binding</keyword>
<evidence type="ECO:0000259" key="5">
    <source>
        <dbReference type="Pfam" id="PF00501"/>
    </source>
</evidence>
<gene>
    <name evidence="7" type="ORF">JK635_06020</name>
</gene>
<dbReference type="InterPro" id="IPR051087">
    <property type="entry name" value="Mitochondrial_ACSM"/>
</dbReference>
<dbReference type="InterPro" id="IPR000873">
    <property type="entry name" value="AMP-dep_synth/lig_dom"/>
</dbReference>
<comment type="caution">
    <text evidence="7">The sequence shown here is derived from an EMBL/GenBank/DDBJ whole genome shotgun (WGS) entry which is preliminary data.</text>
</comment>